<reference evidence="2" key="1">
    <citation type="submission" date="2021-05" db="EMBL/GenBank/DDBJ databases">
        <authorList>
            <person name="Pietrasiak N."/>
            <person name="Ward R."/>
            <person name="Stajich J.E."/>
            <person name="Kurbessoian T."/>
        </authorList>
    </citation>
    <scope>NUCLEOTIDE SEQUENCE</scope>
    <source>
        <strain evidence="2">GSE-TBD4-15B</strain>
    </source>
</reference>
<keyword evidence="1" id="KW-0812">Transmembrane</keyword>
<organism evidence="2 3">
    <name type="scientific">Pegethrix bostrychoides GSE-TBD4-15B</name>
    <dbReference type="NCBI Taxonomy" id="2839662"/>
    <lineage>
        <taxon>Bacteria</taxon>
        <taxon>Bacillati</taxon>
        <taxon>Cyanobacteriota</taxon>
        <taxon>Cyanophyceae</taxon>
        <taxon>Oculatellales</taxon>
        <taxon>Oculatellaceae</taxon>
        <taxon>Pegethrix</taxon>
    </lineage>
</organism>
<evidence type="ECO:0000256" key="1">
    <source>
        <dbReference type="SAM" id="Phobius"/>
    </source>
</evidence>
<evidence type="ECO:0000313" key="2">
    <source>
        <dbReference type="EMBL" id="MBW4466793.1"/>
    </source>
</evidence>
<comment type="caution">
    <text evidence="2">The sequence shown here is derived from an EMBL/GenBank/DDBJ whole genome shotgun (WGS) entry which is preliminary data.</text>
</comment>
<protein>
    <submittedName>
        <fullName evidence="2">Cytochrome b6-f complex subunit 6</fullName>
    </submittedName>
</protein>
<sequence>MGGAIIYLIWIGTSFGLAMGLYFGLRAAKVI</sequence>
<accession>A0A951PC96</accession>
<keyword evidence="1" id="KW-0472">Membrane</keyword>
<evidence type="ECO:0000313" key="3">
    <source>
        <dbReference type="Proteomes" id="UP000707356"/>
    </source>
</evidence>
<name>A0A951PC96_9CYAN</name>
<dbReference type="AlphaFoldDB" id="A0A951PC96"/>
<dbReference type="Proteomes" id="UP000707356">
    <property type="component" value="Unassembled WGS sequence"/>
</dbReference>
<keyword evidence="1" id="KW-1133">Transmembrane helix</keyword>
<gene>
    <name evidence="2" type="ORF">KME07_15325</name>
</gene>
<dbReference type="EMBL" id="JAHHHV010000071">
    <property type="protein sequence ID" value="MBW4466793.1"/>
    <property type="molecule type" value="Genomic_DNA"/>
</dbReference>
<proteinExistence type="predicted"/>
<feature type="transmembrane region" description="Helical" evidence="1">
    <location>
        <begin position="6"/>
        <end position="25"/>
    </location>
</feature>
<reference evidence="2" key="2">
    <citation type="journal article" date="2022" name="Microbiol. Resour. Announc.">
        <title>Metagenome Sequencing to Explore Phylogenomics of Terrestrial Cyanobacteria.</title>
        <authorList>
            <person name="Ward R.D."/>
            <person name="Stajich J.E."/>
            <person name="Johansen J.R."/>
            <person name="Huntemann M."/>
            <person name="Clum A."/>
            <person name="Foster B."/>
            <person name="Foster B."/>
            <person name="Roux S."/>
            <person name="Palaniappan K."/>
            <person name="Varghese N."/>
            <person name="Mukherjee S."/>
            <person name="Reddy T.B.K."/>
            <person name="Daum C."/>
            <person name="Copeland A."/>
            <person name="Chen I.A."/>
            <person name="Ivanova N.N."/>
            <person name="Kyrpides N.C."/>
            <person name="Shapiro N."/>
            <person name="Eloe-Fadrosh E.A."/>
            <person name="Pietrasiak N."/>
        </authorList>
    </citation>
    <scope>NUCLEOTIDE SEQUENCE</scope>
    <source>
        <strain evidence="2">GSE-TBD4-15B</strain>
    </source>
</reference>